<keyword evidence="5 9" id="KW-0732">Signal</keyword>
<evidence type="ECO:0000256" key="7">
    <source>
        <dbReference type="ARBA" id="ARBA00022807"/>
    </source>
</evidence>
<feature type="chain" id="PRO_5036022212" description="legumain" evidence="9">
    <location>
        <begin position="17"/>
        <end position="327"/>
    </location>
</feature>
<evidence type="ECO:0000256" key="1">
    <source>
        <dbReference type="ARBA" id="ARBA00000810"/>
    </source>
</evidence>
<feature type="active site" evidence="8">
    <location>
        <position position="148"/>
    </location>
</feature>
<evidence type="ECO:0000313" key="12">
    <source>
        <dbReference type="Proteomes" id="UP000095284"/>
    </source>
</evidence>
<dbReference type="EMBL" id="CAJFDI010000003">
    <property type="protein sequence ID" value="CAD5219347.1"/>
    <property type="molecule type" value="Genomic_DNA"/>
</dbReference>
<dbReference type="GO" id="GO:0051603">
    <property type="term" value="P:proteolysis involved in protein catabolic process"/>
    <property type="evidence" value="ECO:0007669"/>
    <property type="project" value="TreeGrafter"/>
</dbReference>
<evidence type="ECO:0000256" key="9">
    <source>
        <dbReference type="SAM" id="SignalP"/>
    </source>
</evidence>
<dbReference type="Proteomes" id="UP000095284">
    <property type="component" value="Unplaced"/>
</dbReference>
<evidence type="ECO:0000313" key="14">
    <source>
        <dbReference type="WBParaSite" id="BXY_1195100.1"/>
    </source>
</evidence>
<keyword evidence="13" id="KW-1185">Reference proteome</keyword>
<dbReference type="AlphaFoldDB" id="A0A1I7SFY7"/>
<evidence type="ECO:0000313" key="10">
    <source>
        <dbReference type="EMBL" id="CAD5219347.1"/>
    </source>
</evidence>
<proteinExistence type="inferred from homology"/>
<dbReference type="eggNOG" id="KOG1348">
    <property type="taxonomic scope" value="Eukaryota"/>
</dbReference>
<dbReference type="GO" id="GO:0004197">
    <property type="term" value="F:cysteine-type endopeptidase activity"/>
    <property type="evidence" value="ECO:0007669"/>
    <property type="project" value="UniProtKB-EC"/>
</dbReference>
<reference evidence="14" key="1">
    <citation type="submission" date="2016-11" db="UniProtKB">
        <authorList>
            <consortium name="WormBaseParasite"/>
        </authorList>
    </citation>
    <scope>IDENTIFICATION</scope>
</reference>
<evidence type="ECO:0000313" key="13">
    <source>
        <dbReference type="Proteomes" id="UP000659654"/>
    </source>
</evidence>
<dbReference type="EMBL" id="CAJFCV020000003">
    <property type="protein sequence ID" value="CAG9104536.1"/>
    <property type="molecule type" value="Genomic_DNA"/>
</dbReference>
<evidence type="ECO:0000256" key="3">
    <source>
        <dbReference type="ARBA" id="ARBA00012628"/>
    </source>
</evidence>
<dbReference type="Proteomes" id="UP000582659">
    <property type="component" value="Unassembled WGS sequence"/>
</dbReference>
<reference evidence="11" key="2">
    <citation type="submission" date="2020-08" db="EMBL/GenBank/DDBJ databases">
        <authorList>
            <person name="Kikuchi T."/>
        </authorList>
    </citation>
    <scope>NUCLEOTIDE SEQUENCE</scope>
    <source>
        <strain evidence="10">Ka4C1</strain>
    </source>
</reference>
<accession>A0A1I7SFY7</accession>
<comment type="catalytic activity">
    <reaction evidence="1">
        <text>Hydrolysis of proteins and small molecule substrates at -Asn-|-Xaa- bonds.</text>
        <dbReference type="EC" id="3.4.22.34"/>
    </reaction>
</comment>
<evidence type="ECO:0000256" key="6">
    <source>
        <dbReference type="ARBA" id="ARBA00022801"/>
    </source>
</evidence>
<dbReference type="FunFam" id="3.40.50.1460:FF:000006">
    <property type="entry name" value="Legumain"/>
    <property type="match status" value="1"/>
</dbReference>
<sequence length="327" mass="37359">MFRAVLLVSLARLVLSSPLEKTLPKNDEEGDIHAVIVVGSEGFDNYRHQANGCHAYHVLREHGVKEENIITMMYDNIVNDTLNPHRGKLFHDPSFKRDVYDGCQIDYKGKNVTVENFIHVLTGNKTNEVQRVLNSTENDRVFVYYTDHGGKRLLQFPDNLLTDKQLLDVLKTMQTKRMFKEMLLFVDACFSGSMVEETLNGFDNILALTSANNNESSYETYCYNISGSLMEWCLASQFGAAWMEYAEANDLNEKTIKEQYDYVRVRTNESHAGMYGNKEMGKKRISEFLGTKLPKVNRTLDLTKARPYTTTSECPAHGKRCQNCKGE</sequence>
<dbReference type="PANTHER" id="PTHR12000">
    <property type="entry name" value="HEMOGLOBINASE FAMILY MEMBER"/>
    <property type="match status" value="1"/>
</dbReference>
<name>A0A1I7SFY7_BURXY</name>
<dbReference type="Proteomes" id="UP000659654">
    <property type="component" value="Unassembled WGS sequence"/>
</dbReference>
<comment type="similarity">
    <text evidence="2">Belongs to the peptidase C13 family.</text>
</comment>
<feature type="active site" description="Nucleophile" evidence="8">
    <location>
        <position position="189"/>
    </location>
</feature>
<dbReference type="Pfam" id="PF01650">
    <property type="entry name" value="Peptidase_C13"/>
    <property type="match status" value="1"/>
</dbReference>
<keyword evidence="4" id="KW-0645">Protease</keyword>
<evidence type="ECO:0000256" key="8">
    <source>
        <dbReference type="PIRSR" id="PIRSR019663-1"/>
    </source>
</evidence>
<dbReference type="InterPro" id="IPR001096">
    <property type="entry name" value="Peptidase_C13"/>
</dbReference>
<organism evidence="12 14">
    <name type="scientific">Bursaphelenchus xylophilus</name>
    <name type="common">Pinewood nematode worm</name>
    <name type="synonym">Aphelenchoides xylophilus</name>
    <dbReference type="NCBI Taxonomy" id="6326"/>
    <lineage>
        <taxon>Eukaryota</taxon>
        <taxon>Metazoa</taxon>
        <taxon>Ecdysozoa</taxon>
        <taxon>Nematoda</taxon>
        <taxon>Chromadorea</taxon>
        <taxon>Rhabditida</taxon>
        <taxon>Tylenchina</taxon>
        <taxon>Tylenchomorpha</taxon>
        <taxon>Aphelenchoidea</taxon>
        <taxon>Aphelenchoididae</taxon>
        <taxon>Bursaphelenchus</taxon>
    </lineage>
</organism>
<evidence type="ECO:0000256" key="5">
    <source>
        <dbReference type="ARBA" id="ARBA00022729"/>
    </source>
</evidence>
<evidence type="ECO:0000256" key="2">
    <source>
        <dbReference type="ARBA" id="ARBA00009941"/>
    </source>
</evidence>
<feature type="signal peptide" evidence="9">
    <location>
        <begin position="1"/>
        <end position="16"/>
    </location>
</feature>
<dbReference type="EC" id="3.4.22.34" evidence="3"/>
<dbReference type="PRINTS" id="PR00776">
    <property type="entry name" value="HEMOGLOBNASE"/>
</dbReference>
<dbReference type="GO" id="GO:0005773">
    <property type="term" value="C:vacuole"/>
    <property type="evidence" value="ECO:0007669"/>
    <property type="project" value="GOC"/>
</dbReference>
<protein>
    <recommendedName>
        <fullName evidence="3">legumain</fullName>
        <ecNumber evidence="3">3.4.22.34</ecNumber>
    </recommendedName>
</protein>
<dbReference type="PANTHER" id="PTHR12000:SF42">
    <property type="entry name" value="LEGUMAIN"/>
    <property type="match status" value="1"/>
</dbReference>
<dbReference type="Gene3D" id="3.40.50.1460">
    <property type="match status" value="1"/>
</dbReference>
<keyword evidence="6" id="KW-0378">Hydrolase</keyword>
<dbReference type="OrthoDB" id="192611at2759"/>
<keyword evidence="7" id="KW-0788">Thiol protease</keyword>
<dbReference type="SMR" id="A0A1I7SFY7"/>
<gene>
    <name evidence="10" type="ORF">BXYJ_LOCUS5633</name>
</gene>
<evidence type="ECO:0000313" key="11">
    <source>
        <dbReference type="EMBL" id="CAG9104536.1"/>
    </source>
</evidence>
<dbReference type="GO" id="GO:0006624">
    <property type="term" value="P:vacuolar protein processing"/>
    <property type="evidence" value="ECO:0007669"/>
    <property type="project" value="TreeGrafter"/>
</dbReference>
<dbReference type="PIRSF" id="PIRSF019663">
    <property type="entry name" value="Legumain"/>
    <property type="match status" value="1"/>
</dbReference>
<evidence type="ECO:0000256" key="4">
    <source>
        <dbReference type="ARBA" id="ARBA00022670"/>
    </source>
</evidence>
<dbReference type="WBParaSite" id="BXY_1195100.1">
    <property type="protein sequence ID" value="BXY_1195100.1"/>
    <property type="gene ID" value="BXY_1195100"/>
</dbReference>